<evidence type="ECO:0000256" key="6">
    <source>
        <dbReference type="ARBA" id="ARBA00023098"/>
    </source>
</evidence>
<dbReference type="FunFam" id="3.40.50.150:FF:000725">
    <property type="entry name" value="Glutathione S-transferase, C-terminal domain-containing"/>
    <property type="match status" value="1"/>
</dbReference>
<keyword evidence="6" id="KW-0443">Lipid metabolism</keyword>
<dbReference type="SUPFAM" id="SSF53335">
    <property type="entry name" value="S-adenosyl-L-methionine-dependent methyltransferases"/>
    <property type="match status" value="1"/>
</dbReference>
<dbReference type="InterPro" id="IPR002347">
    <property type="entry name" value="SDR_fam"/>
</dbReference>
<dbReference type="Pfam" id="PF13679">
    <property type="entry name" value="Methyltransf_32"/>
    <property type="match status" value="1"/>
</dbReference>
<dbReference type="PANTHER" id="PTHR45024">
    <property type="entry name" value="DEHYDROGENASES, SHORT CHAIN"/>
    <property type="match status" value="1"/>
</dbReference>
<dbReference type="Pfam" id="PF02036">
    <property type="entry name" value="SCP2"/>
    <property type="match status" value="1"/>
</dbReference>
<name>A0A182NGS5_9DIPT</name>
<dbReference type="VEuPathDB" id="VectorBase:ADIR006848"/>
<organism evidence="11 12">
    <name type="scientific">Anopheles dirus</name>
    <dbReference type="NCBI Taxonomy" id="7168"/>
    <lineage>
        <taxon>Eukaryota</taxon>
        <taxon>Metazoa</taxon>
        <taxon>Ecdysozoa</taxon>
        <taxon>Arthropoda</taxon>
        <taxon>Hexapoda</taxon>
        <taxon>Insecta</taxon>
        <taxon>Pterygota</taxon>
        <taxon>Neoptera</taxon>
        <taxon>Endopterygota</taxon>
        <taxon>Diptera</taxon>
        <taxon>Nematocera</taxon>
        <taxon>Culicoidea</taxon>
        <taxon>Culicidae</taxon>
        <taxon>Anophelinae</taxon>
        <taxon>Anopheles</taxon>
    </lineage>
</organism>
<comment type="pathway">
    <text evidence="2">Lipid metabolism; fatty acid beta-oxidation.</text>
</comment>
<protein>
    <recommendedName>
        <fullName evidence="9">Peroxisomal multifunctional enzyme type 2</fullName>
    </recommendedName>
</protein>
<feature type="domain" description="Ketoreductase" evidence="10">
    <location>
        <begin position="622"/>
        <end position="795"/>
    </location>
</feature>
<dbReference type="PANTHER" id="PTHR45024:SF2">
    <property type="entry name" value="SCP2 DOMAIN-CONTAINING PROTEIN"/>
    <property type="match status" value="1"/>
</dbReference>
<dbReference type="InterPro" id="IPR036527">
    <property type="entry name" value="SCP2_sterol-bd_dom_sf"/>
</dbReference>
<proteinExistence type="inferred from homology"/>
<evidence type="ECO:0000259" key="10">
    <source>
        <dbReference type="SMART" id="SM00822"/>
    </source>
</evidence>
<dbReference type="UniPathway" id="UPA00659"/>
<evidence type="ECO:0000313" key="12">
    <source>
        <dbReference type="Proteomes" id="UP000075884"/>
    </source>
</evidence>
<evidence type="ECO:0000256" key="8">
    <source>
        <dbReference type="ARBA" id="ARBA00023239"/>
    </source>
</evidence>
<dbReference type="FunFam" id="3.40.50.720:FF:000185">
    <property type="entry name" value="peroxisomal multifunctional enzyme type 2"/>
    <property type="match status" value="1"/>
</dbReference>
<evidence type="ECO:0000256" key="4">
    <source>
        <dbReference type="ARBA" id="ARBA00022832"/>
    </source>
</evidence>
<dbReference type="InterPro" id="IPR025714">
    <property type="entry name" value="Methyltranfer_dom"/>
</dbReference>
<evidence type="ECO:0000256" key="3">
    <source>
        <dbReference type="ARBA" id="ARBA00006484"/>
    </source>
</evidence>
<dbReference type="STRING" id="7168.A0A182NGS5"/>
<evidence type="ECO:0000256" key="9">
    <source>
        <dbReference type="ARBA" id="ARBA00073497"/>
    </source>
</evidence>
<sequence length="1329" mass="146188">MKLYLNYHHSIDGPDRISRHLEVPLESYIVLALYRYLEINQQNVVVHFVQCKASSNVLRVALPRTFLENAVFLTDATNRPSEAEALYCQLPSIAIEQLGTIVSGLCGVCRRLTKEHIFASETTGHGLLGFKGNTLVAPADASLWTKFCELDMVRCVRELLLFEPDSDVRTQLPVELGQFESHLQQPLKAHNIYKLINLVNNVRISSDEEHRRLLDAGLQFDFHANHKFAEGYEKTLADLILFICCELILRRLPKEVLRELLPHTIAWFERVDNDDGGRLGRVCNGIAPTTDNATVLSRLSEATASLLGVEIPPDFSLYKSDTKKLNLKGDQILTTNQAEVLEILRKVERIPTDIGSQANEWQTDLFDWNTVPLDARPEGGKLPGARVLRKRHQLESLVNETIQLAHDGAIIVDFCSGTGHLGILLAYLLPRCTIYLLENKEESQQRAAERVTRLGLRNVVFFQCNLDYFTAHFDIGVSLHACGVATDIVLEKCFAQRAHFVCCPCCYGKLYDIAHVTYPRSDLFRASELLLKEYFCVAHCADQTHDLASDRTNVAKSLQGFYCMDVIDRDRSLRAEELGYGVQRKRLREESCTPKNRLLRIMVAPTKNNTAAPQQTLRYDGRVVVVTGAGAGLGREYALLFGSRGAKVVVNDLGGNFHGQGKSNAADQVVEEIRAAGGVAVPDYNSVVEGDKIIQTALENFGRVDVLVNNAGILRDRSVARISDEDWNLIHDVHLKGSFLTTRAAWPVMKKQNYGRIIMTSSNSGVYGNFGQANYSAAKLGLVGLANTVAIEGAKNNIHCNVIVPTAASRMTEGILPDILFNELKPKLIAPVVAYLCHESCDDTGAIIESAAGWATKVHFVRGKGCVLRTSIDENVSPEYVQQVWNRVTDMSEARHLNAIGEASLSLVGVLEKLRDGQNNENSVTETFRYGFKDAILYALGVGATVSDPTDLKFLYENSPDFAVLPTFFILPGLLAVMGSSLTASAIKHTTFDLTNILHGEQYIELFEAPPTDGLLTTTSTVLDVVDKKSGALVITQSDSYDEQGTLIARNQSSTFVVGAGNFNGKTKAGPEVKALVPNPKRSPDASVQVPTHKDQAAVYRLSGDLNPMHIDPSFSAIAGYKVPILHGLCTMGVSVKAVLKQFGGDDPSLFRAAKVRFSKPVLPGQTLRVDMWKEPNNRVCFRTVVVETNTEVLSGAYVDFKQIIVKPNMTAAVDLQSDAVFTGIKDRVAENEAKAKAINAVFLYKITSGGKVAKEWVLDLKNAKVYEGPVQGGGKADTTMTIADGDMLELALGKLQPQTAFMKGKLKITGNIMLAQKLAPLLKTEAKL</sequence>
<dbReference type="InterPro" id="IPR020904">
    <property type="entry name" value="Sc_DH/Rdtase_CS"/>
</dbReference>
<dbReference type="PROSITE" id="PS00061">
    <property type="entry name" value="ADH_SHORT"/>
    <property type="match status" value="1"/>
</dbReference>
<keyword evidence="12" id="KW-1185">Reference proteome</keyword>
<dbReference type="EnsemblMetazoa" id="ADIR006848-RA">
    <property type="protein sequence ID" value="ADIR006848-PA"/>
    <property type="gene ID" value="ADIR006848"/>
</dbReference>
<evidence type="ECO:0000256" key="7">
    <source>
        <dbReference type="ARBA" id="ARBA00023140"/>
    </source>
</evidence>
<dbReference type="Gene3D" id="1.10.287.4290">
    <property type="match status" value="1"/>
</dbReference>
<dbReference type="SUPFAM" id="SSF54637">
    <property type="entry name" value="Thioesterase/thiol ester dehydrase-isomerase"/>
    <property type="match status" value="2"/>
</dbReference>
<keyword evidence="7" id="KW-0576">Peroxisome</keyword>
<evidence type="ECO:0000313" key="11">
    <source>
        <dbReference type="EnsemblMetazoa" id="ADIR006848-PA"/>
    </source>
</evidence>
<dbReference type="Gene3D" id="3.40.50.720">
    <property type="entry name" value="NAD(P)-binding Rossmann-like Domain"/>
    <property type="match status" value="1"/>
</dbReference>
<dbReference type="CDD" id="cd05353">
    <property type="entry name" value="hydroxyacyl-CoA-like_DH_SDR_c-like"/>
    <property type="match status" value="1"/>
</dbReference>
<reference evidence="12" key="1">
    <citation type="submission" date="2013-03" db="EMBL/GenBank/DDBJ databases">
        <title>The Genome Sequence of Anopheles dirus WRAIR2.</title>
        <authorList>
            <consortium name="The Broad Institute Genomics Platform"/>
            <person name="Neafsey D.E."/>
            <person name="Walton C."/>
            <person name="Walker B."/>
            <person name="Young S.K."/>
            <person name="Zeng Q."/>
            <person name="Gargeya S."/>
            <person name="Fitzgerald M."/>
            <person name="Haas B."/>
            <person name="Abouelleil A."/>
            <person name="Allen A.W."/>
            <person name="Alvarado L."/>
            <person name="Arachchi H.M."/>
            <person name="Berlin A.M."/>
            <person name="Chapman S.B."/>
            <person name="Gainer-Dewar J."/>
            <person name="Goldberg J."/>
            <person name="Griggs A."/>
            <person name="Gujja S."/>
            <person name="Hansen M."/>
            <person name="Howarth C."/>
            <person name="Imamovic A."/>
            <person name="Ireland A."/>
            <person name="Larimer J."/>
            <person name="McCowan C."/>
            <person name="Murphy C."/>
            <person name="Pearson M."/>
            <person name="Poon T.W."/>
            <person name="Priest M."/>
            <person name="Roberts A."/>
            <person name="Saif S."/>
            <person name="Shea T."/>
            <person name="Sisk P."/>
            <person name="Sykes S."/>
            <person name="Wortman J."/>
            <person name="Nusbaum C."/>
            <person name="Birren B."/>
        </authorList>
    </citation>
    <scope>NUCLEOTIDE SEQUENCE [LARGE SCALE GENOMIC DNA]</scope>
    <source>
        <strain evidence="12">WRAIR2</strain>
    </source>
</reference>
<dbReference type="GO" id="GO:0005777">
    <property type="term" value="C:peroxisome"/>
    <property type="evidence" value="ECO:0007669"/>
    <property type="project" value="UniProtKB-SubCell"/>
</dbReference>
<dbReference type="CDD" id="cd03448">
    <property type="entry name" value="HDE_HSD"/>
    <property type="match status" value="1"/>
</dbReference>
<reference evidence="11" key="2">
    <citation type="submission" date="2020-05" db="UniProtKB">
        <authorList>
            <consortium name="EnsemblMetazoa"/>
        </authorList>
    </citation>
    <scope>IDENTIFICATION</scope>
    <source>
        <strain evidence="11">WRAIR2</strain>
    </source>
</reference>
<dbReference type="InterPro" id="IPR002539">
    <property type="entry name" value="MaoC-like_dom"/>
</dbReference>
<dbReference type="InterPro" id="IPR036291">
    <property type="entry name" value="NAD(P)-bd_dom_sf"/>
</dbReference>
<accession>A0A182NGS5</accession>
<comment type="subcellular location">
    <subcellularLocation>
        <location evidence="1">Peroxisome</location>
    </subcellularLocation>
</comment>
<dbReference type="InterPro" id="IPR051687">
    <property type="entry name" value="Peroxisomal_Beta-Oxidation"/>
</dbReference>
<dbReference type="PRINTS" id="PR00080">
    <property type="entry name" value="SDRFAMILY"/>
</dbReference>
<dbReference type="Proteomes" id="UP000075884">
    <property type="component" value="Unassembled WGS sequence"/>
</dbReference>
<dbReference type="Pfam" id="PF22622">
    <property type="entry name" value="MFE-2_hydrat-2_N"/>
    <property type="match status" value="1"/>
</dbReference>
<dbReference type="InterPro" id="IPR003033">
    <property type="entry name" value="SCP2_sterol-bd_dom"/>
</dbReference>
<dbReference type="SMART" id="SM00822">
    <property type="entry name" value="PKS_KR"/>
    <property type="match status" value="1"/>
</dbReference>
<dbReference type="Pfam" id="PF01575">
    <property type="entry name" value="MaoC_dehydratas"/>
    <property type="match status" value="1"/>
</dbReference>
<dbReference type="InterPro" id="IPR054357">
    <property type="entry name" value="MFE-2_N"/>
</dbReference>
<dbReference type="Gene3D" id="3.10.129.10">
    <property type="entry name" value="Hotdog Thioesterase"/>
    <property type="match status" value="1"/>
</dbReference>
<dbReference type="GO" id="GO:0018812">
    <property type="term" value="F:3-hydroxyacyl-CoA dehydratase activity"/>
    <property type="evidence" value="ECO:0007669"/>
    <property type="project" value="UniProtKB-ARBA"/>
</dbReference>
<dbReference type="PRINTS" id="PR00081">
    <property type="entry name" value="GDHRDH"/>
</dbReference>
<dbReference type="SUPFAM" id="SSF55718">
    <property type="entry name" value="SCP-like"/>
    <property type="match status" value="1"/>
</dbReference>
<keyword evidence="5" id="KW-0560">Oxidoreductase</keyword>
<evidence type="ECO:0000256" key="5">
    <source>
        <dbReference type="ARBA" id="ARBA00023002"/>
    </source>
</evidence>
<evidence type="ECO:0000256" key="2">
    <source>
        <dbReference type="ARBA" id="ARBA00005005"/>
    </source>
</evidence>
<comment type="similarity">
    <text evidence="3">Belongs to the short-chain dehydrogenases/reductases (SDR) family.</text>
</comment>
<dbReference type="Pfam" id="PF00106">
    <property type="entry name" value="adh_short"/>
    <property type="match status" value="1"/>
</dbReference>
<keyword evidence="4" id="KW-0276">Fatty acid metabolism</keyword>
<dbReference type="GO" id="GO:0016491">
    <property type="term" value="F:oxidoreductase activity"/>
    <property type="evidence" value="ECO:0007669"/>
    <property type="project" value="UniProtKB-KW"/>
</dbReference>
<dbReference type="InterPro" id="IPR029069">
    <property type="entry name" value="HotDog_dom_sf"/>
</dbReference>
<dbReference type="GO" id="GO:0006635">
    <property type="term" value="P:fatty acid beta-oxidation"/>
    <property type="evidence" value="ECO:0007669"/>
    <property type="project" value="UniProtKB-UniPathway"/>
</dbReference>
<dbReference type="InterPro" id="IPR029063">
    <property type="entry name" value="SAM-dependent_MTases_sf"/>
</dbReference>
<evidence type="ECO:0000256" key="1">
    <source>
        <dbReference type="ARBA" id="ARBA00004275"/>
    </source>
</evidence>
<dbReference type="Gene3D" id="3.40.50.150">
    <property type="entry name" value="Vaccinia Virus protein VP39"/>
    <property type="match status" value="1"/>
</dbReference>
<dbReference type="Gene3D" id="3.30.1050.10">
    <property type="entry name" value="SCP2 sterol-binding domain"/>
    <property type="match status" value="1"/>
</dbReference>
<keyword evidence="8" id="KW-0456">Lyase</keyword>
<dbReference type="InterPro" id="IPR057326">
    <property type="entry name" value="KR_dom"/>
</dbReference>
<dbReference type="SUPFAM" id="SSF51735">
    <property type="entry name" value="NAD(P)-binding Rossmann-fold domains"/>
    <property type="match status" value="1"/>
</dbReference>